<proteinExistence type="predicted"/>
<reference evidence="3" key="1">
    <citation type="submission" date="2019-11" db="EMBL/GenBank/DDBJ databases">
        <authorList>
            <person name="Feng L."/>
        </authorList>
    </citation>
    <scope>NUCLEOTIDE SEQUENCE</scope>
    <source>
        <strain evidence="3">PclaraLFYP37</strain>
    </source>
</reference>
<evidence type="ECO:0000313" key="3">
    <source>
        <dbReference type="EMBL" id="VYU38573.1"/>
    </source>
</evidence>
<feature type="transmembrane region" description="Helical" evidence="2">
    <location>
        <begin position="6"/>
        <end position="26"/>
    </location>
</feature>
<evidence type="ECO:0000256" key="2">
    <source>
        <dbReference type="SAM" id="Phobius"/>
    </source>
</evidence>
<protein>
    <submittedName>
        <fullName evidence="3">Uncharacterized protein</fullName>
    </submittedName>
</protein>
<evidence type="ECO:0000256" key="1">
    <source>
        <dbReference type="SAM" id="Coils"/>
    </source>
</evidence>
<sequence length="292" mass="33262">MDKKKIIIIASVVVLLLCAGLGYMVYSYMQESAEKEEMLKLAEMDKREMENEYARFAQQYSEMKTQINNDSLIAQLDKEQQRTEELLAELKQVKATDAAEIMRLKKELATLRSILRSYVHEIDSLNRVNEQLRSENQQVKAQYTQATQTITNLSTEKETLSEKVAIASQLDATGISMVGQNKRGKKARKVKDVKKFVVSFVIARNITAQAGNRSIYVRITKPNNEVLTNGGTFVYENRNLEYSAKKDIEYNGEATSVTVYWDVNEFLSKGTYRVSVFADGHNIGNASFNYEK</sequence>
<organism evidence="3">
    <name type="scientific">Paraprevotella clara</name>
    <dbReference type="NCBI Taxonomy" id="454154"/>
    <lineage>
        <taxon>Bacteria</taxon>
        <taxon>Pseudomonadati</taxon>
        <taxon>Bacteroidota</taxon>
        <taxon>Bacteroidia</taxon>
        <taxon>Bacteroidales</taxon>
        <taxon>Prevotellaceae</taxon>
        <taxon>Paraprevotella</taxon>
    </lineage>
</organism>
<dbReference type="RefSeq" id="WP_008618495.1">
    <property type="nucleotide sequence ID" value="NZ_AP025941.1"/>
</dbReference>
<gene>
    <name evidence="3" type="ORF">PCLFYP37_02706</name>
</gene>
<dbReference type="GeneID" id="98398846"/>
<dbReference type="EMBL" id="CACRUT010000015">
    <property type="protein sequence ID" value="VYU38573.1"/>
    <property type="molecule type" value="Genomic_DNA"/>
</dbReference>
<keyword evidence="2" id="KW-1133">Transmembrane helix</keyword>
<dbReference type="AlphaFoldDB" id="A0A6N3EJA6"/>
<name>A0A6N3EJA6_9BACT</name>
<keyword evidence="1" id="KW-0175">Coiled coil</keyword>
<keyword evidence="2" id="KW-0472">Membrane</keyword>
<keyword evidence="2" id="KW-0812">Transmembrane</keyword>
<accession>A0A6N3EJA6</accession>
<feature type="coiled-coil region" evidence="1">
    <location>
        <begin position="32"/>
        <end position="163"/>
    </location>
</feature>